<dbReference type="EMBL" id="JAUFRC010000001">
    <property type="protein sequence ID" value="MDN3711246.1"/>
    <property type="molecule type" value="Genomic_DNA"/>
</dbReference>
<accession>A0ABT8D5R8</accession>
<dbReference type="RefSeq" id="WP_377785939.1">
    <property type="nucleotide sequence ID" value="NZ_JBHUOC010000001.1"/>
</dbReference>
<reference evidence="2" key="1">
    <citation type="journal article" date="2019" name="Int. J. Syst. Evol. Microbiol.">
        <title>The Global Catalogue of Microorganisms (GCM) 10K type strain sequencing project: providing services to taxonomists for standard genome sequencing and annotation.</title>
        <authorList>
            <consortium name="The Broad Institute Genomics Platform"/>
            <consortium name="The Broad Institute Genome Sequencing Center for Infectious Disease"/>
            <person name="Wu L."/>
            <person name="Ma J."/>
        </authorList>
    </citation>
    <scope>NUCLEOTIDE SEQUENCE [LARGE SCALE GENOMIC DNA]</scope>
    <source>
        <strain evidence="2">CECT 8482</strain>
    </source>
</reference>
<proteinExistence type="predicted"/>
<dbReference type="Proteomes" id="UP001243846">
    <property type="component" value="Unassembled WGS sequence"/>
</dbReference>
<comment type="caution">
    <text evidence="1">The sequence shown here is derived from an EMBL/GenBank/DDBJ whole genome shotgun (WGS) entry which is preliminary data.</text>
</comment>
<gene>
    <name evidence="1" type="ORF">QWZ10_04285</name>
</gene>
<organism evidence="1 2">
    <name type="scientific">Paracoccus cavernae</name>
    <dbReference type="NCBI Taxonomy" id="1571207"/>
    <lineage>
        <taxon>Bacteria</taxon>
        <taxon>Pseudomonadati</taxon>
        <taxon>Pseudomonadota</taxon>
        <taxon>Alphaproteobacteria</taxon>
        <taxon>Rhodobacterales</taxon>
        <taxon>Paracoccaceae</taxon>
        <taxon>Paracoccus</taxon>
    </lineage>
</organism>
<keyword evidence="2" id="KW-1185">Reference proteome</keyword>
<protein>
    <submittedName>
        <fullName evidence="1">Uncharacterized protein</fullName>
    </submittedName>
</protein>
<evidence type="ECO:0000313" key="1">
    <source>
        <dbReference type="EMBL" id="MDN3711246.1"/>
    </source>
</evidence>
<sequence>MAGALGHATLLSLPWVLDRLPAEIAAAADGDPLTKVPSAQAAGLIR</sequence>
<name>A0ABT8D5R8_9RHOB</name>
<evidence type="ECO:0000313" key="2">
    <source>
        <dbReference type="Proteomes" id="UP001243846"/>
    </source>
</evidence>